<dbReference type="AlphaFoldDB" id="A0A3L6RBV8"/>
<evidence type="ECO:0000313" key="6">
    <source>
        <dbReference type="EMBL" id="RLM99761.1"/>
    </source>
</evidence>
<protein>
    <recommendedName>
        <fullName evidence="5">SIAH-type domain-containing protein</fullName>
    </recommendedName>
</protein>
<accession>A0A3L6RBV8</accession>
<dbReference type="GO" id="GO:0008270">
    <property type="term" value="F:zinc ion binding"/>
    <property type="evidence" value="ECO:0007669"/>
    <property type="project" value="UniProtKB-KW"/>
</dbReference>
<feature type="domain" description="SIAH-type" evidence="5">
    <location>
        <begin position="7"/>
        <end position="66"/>
    </location>
</feature>
<keyword evidence="7" id="KW-1185">Reference proteome</keyword>
<dbReference type="Gene3D" id="3.30.40.10">
    <property type="entry name" value="Zinc/RING finger domain, C3HC4 (zinc finger)"/>
    <property type="match status" value="1"/>
</dbReference>
<dbReference type="Proteomes" id="UP000275267">
    <property type="component" value="Unassembled WGS sequence"/>
</dbReference>
<gene>
    <name evidence="6" type="ORF">C2845_PM06G06850</name>
</gene>
<evidence type="ECO:0000256" key="2">
    <source>
        <dbReference type="ARBA" id="ARBA00022771"/>
    </source>
</evidence>
<evidence type="ECO:0000259" key="5">
    <source>
        <dbReference type="PROSITE" id="PS51081"/>
    </source>
</evidence>
<keyword evidence="3" id="KW-0862">Zinc</keyword>
<evidence type="ECO:0000256" key="4">
    <source>
        <dbReference type="PROSITE-ProRule" id="PRU00455"/>
    </source>
</evidence>
<organism evidence="6 7">
    <name type="scientific">Panicum miliaceum</name>
    <name type="common">Proso millet</name>
    <name type="synonym">Broomcorn millet</name>
    <dbReference type="NCBI Taxonomy" id="4540"/>
    <lineage>
        <taxon>Eukaryota</taxon>
        <taxon>Viridiplantae</taxon>
        <taxon>Streptophyta</taxon>
        <taxon>Embryophyta</taxon>
        <taxon>Tracheophyta</taxon>
        <taxon>Spermatophyta</taxon>
        <taxon>Magnoliopsida</taxon>
        <taxon>Liliopsida</taxon>
        <taxon>Poales</taxon>
        <taxon>Poaceae</taxon>
        <taxon>PACMAD clade</taxon>
        <taxon>Panicoideae</taxon>
        <taxon>Panicodae</taxon>
        <taxon>Paniceae</taxon>
        <taxon>Panicinae</taxon>
        <taxon>Panicum</taxon>
        <taxon>Panicum sect. Panicum</taxon>
    </lineage>
</organism>
<name>A0A3L6RBV8_PANMI</name>
<dbReference type="SUPFAM" id="SSF49599">
    <property type="entry name" value="TRAF domain-like"/>
    <property type="match status" value="1"/>
</dbReference>
<dbReference type="GO" id="GO:0005737">
    <property type="term" value="C:cytoplasm"/>
    <property type="evidence" value="ECO:0007669"/>
    <property type="project" value="TreeGrafter"/>
</dbReference>
<dbReference type="PANTHER" id="PTHR10315:SF96">
    <property type="entry name" value="SIAH-TYPE DOMAIN-CONTAINING PROTEIN"/>
    <property type="match status" value="1"/>
</dbReference>
<dbReference type="InterPro" id="IPR013010">
    <property type="entry name" value="Znf_SIAH"/>
</dbReference>
<dbReference type="PROSITE" id="PS51081">
    <property type="entry name" value="ZF_SIAH"/>
    <property type="match status" value="1"/>
</dbReference>
<evidence type="ECO:0000313" key="7">
    <source>
        <dbReference type="Proteomes" id="UP000275267"/>
    </source>
</evidence>
<dbReference type="OrthoDB" id="4788989at2759"/>
<dbReference type="PANTHER" id="PTHR10315">
    <property type="entry name" value="E3 UBIQUITIN PROTEIN LIGASE SIAH"/>
    <property type="match status" value="1"/>
</dbReference>
<dbReference type="GO" id="GO:0061630">
    <property type="term" value="F:ubiquitin protein ligase activity"/>
    <property type="evidence" value="ECO:0007669"/>
    <property type="project" value="TreeGrafter"/>
</dbReference>
<evidence type="ECO:0000256" key="1">
    <source>
        <dbReference type="ARBA" id="ARBA00022723"/>
    </source>
</evidence>
<keyword evidence="1" id="KW-0479">Metal-binding</keyword>
<reference evidence="7" key="1">
    <citation type="journal article" date="2019" name="Nat. Commun.">
        <title>The genome of broomcorn millet.</title>
        <authorList>
            <person name="Zou C."/>
            <person name="Miki D."/>
            <person name="Li D."/>
            <person name="Tang Q."/>
            <person name="Xiao L."/>
            <person name="Rajput S."/>
            <person name="Deng P."/>
            <person name="Jia W."/>
            <person name="Huang R."/>
            <person name="Zhang M."/>
            <person name="Sun Y."/>
            <person name="Hu J."/>
            <person name="Fu X."/>
            <person name="Schnable P.S."/>
            <person name="Li F."/>
            <person name="Zhang H."/>
            <person name="Feng B."/>
            <person name="Zhu X."/>
            <person name="Liu R."/>
            <person name="Schnable J.C."/>
            <person name="Zhu J.-K."/>
            <person name="Zhang H."/>
        </authorList>
    </citation>
    <scope>NUCLEOTIDE SEQUENCE [LARGE SCALE GENOMIC DNA]</scope>
</reference>
<dbReference type="InterPro" id="IPR052088">
    <property type="entry name" value="E3_ubiquitin-ligase_SINA"/>
</dbReference>
<comment type="caution">
    <text evidence="6">The sequence shown here is derived from an EMBL/GenBank/DDBJ whole genome shotgun (WGS) entry which is preliminary data.</text>
</comment>
<keyword evidence="2 4" id="KW-0863">Zinc-finger</keyword>
<sequence length="111" mass="12552">MERMVESVRVTCPNAAYGCYARPAYYDQQSHREMCPHAPFSYPGSKDNGFVGSSEAILDHFTGVNDWPFTTKIRAENLEMCSADLYDSFSFLVADHTPDDQAECYPSESIY</sequence>
<dbReference type="InterPro" id="IPR013083">
    <property type="entry name" value="Znf_RING/FYVE/PHD"/>
</dbReference>
<evidence type="ECO:0000256" key="3">
    <source>
        <dbReference type="ARBA" id="ARBA00022833"/>
    </source>
</evidence>
<dbReference type="EMBL" id="PQIB02000009">
    <property type="protein sequence ID" value="RLM99761.1"/>
    <property type="molecule type" value="Genomic_DNA"/>
</dbReference>
<proteinExistence type="predicted"/>